<dbReference type="GO" id="GO:0097352">
    <property type="term" value="P:autophagosome maturation"/>
    <property type="evidence" value="ECO:0007669"/>
    <property type="project" value="TreeGrafter"/>
</dbReference>
<keyword evidence="5 6" id="KW-0072">Autophagy</keyword>
<gene>
    <name evidence="7" type="ORF">BCR36DRAFT_585275</name>
</gene>
<dbReference type="GO" id="GO:0061723">
    <property type="term" value="P:glycophagy"/>
    <property type="evidence" value="ECO:0007669"/>
    <property type="project" value="TreeGrafter"/>
</dbReference>
<dbReference type="Pfam" id="PF04110">
    <property type="entry name" value="APG12"/>
    <property type="match status" value="1"/>
</dbReference>
<reference evidence="7 8" key="1">
    <citation type="submission" date="2016-08" db="EMBL/GenBank/DDBJ databases">
        <title>Genomes of anaerobic fungi encode conserved fungal cellulosomes for biomass hydrolysis.</title>
        <authorList>
            <consortium name="DOE Joint Genome Institute"/>
            <person name="Haitjema C.H."/>
            <person name="Gilmore S.P."/>
            <person name="Henske J.K."/>
            <person name="Solomon K.V."/>
            <person name="De Groot R."/>
            <person name="Kuo A."/>
            <person name="Mondo S.J."/>
            <person name="Salamov A.A."/>
            <person name="Labutti K."/>
            <person name="Zhao Z."/>
            <person name="Chiniquy J."/>
            <person name="Barry K."/>
            <person name="Brewer H.M."/>
            <person name="Purvine S.O."/>
            <person name="Wright A.T."/>
            <person name="Boxma B."/>
            <person name="Van Alen T."/>
            <person name="Hackstein J.H."/>
            <person name="Baker S.E."/>
            <person name="Grigoriev I.V."/>
            <person name="O'Malley M.A."/>
        </authorList>
    </citation>
    <scope>NUCLEOTIDE SEQUENCE [LARGE SCALE GENOMIC DNA]</scope>
    <source>
        <strain evidence="8">finn</strain>
    </source>
</reference>
<evidence type="ECO:0000256" key="6">
    <source>
        <dbReference type="RuleBase" id="RU361201"/>
    </source>
</evidence>
<keyword evidence="4 6" id="KW-0833">Ubl conjugation pathway</keyword>
<dbReference type="AlphaFoldDB" id="A0A1Y1V3M4"/>
<evidence type="ECO:0000256" key="2">
    <source>
        <dbReference type="ARBA" id="ARBA00015875"/>
    </source>
</evidence>
<sequence length="88" mass="9802">MSEKIIVRFRAVGDAPLLKSPVFKVDGNKEFSTLINGLKIKLKQCSNLHFYINNSFSPSPDEIINNLYKCFGSGGELQVNYANMPAYG</sequence>
<proteinExistence type="inferred from homology"/>
<dbReference type="GO" id="GO:0034727">
    <property type="term" value="P:piecemeal microautophagy of the nucleus"/>
    <property type="evidence" value="ECO:0007669"/>
    <property type="project" value="TreeGrafter"/>
</dbReference>
<dbReference type="GO" id="GO:0000045">
    <property type="term" value="P:autophagosome assembly"/>
    <property type="evidence" value="ECO:0007669"/>
    <property type="project" value="InterPro"/>
</dbReference>
<dbReference type="SUPFAM" id="SSF54236">
    <property type="entry name" value="Ubiquitin-like"/>
    <property type="match status" value="1"/>
</dbReference>
<dbReference type="GO" id="GO:0000422">
    <property type="term" value="P:autophagy of mitochondrion"/>
    <property type="evidence" value="ECO:0007669"/>
    <property type="project" value="TreeGrafter"/>
</dbReference>
<reference evidence="7 8" key="2">
    <citation type="submission" date="2016-08" db="EMBL/GenBank/DDBJ databases">
        <title>Pervasive Adenine N6-methylation of Active Genes in Fungi.</title>
        <authorList>
            <consortium name="DOE Joint Genome Institute"/>
            <person name="Mondo S.J."/>
            <person name="Dannebaum R.O."/>
            <person name="Kuo R.C."/>
            <person name="Labutti K."/>
            <person name="Haridas S."/>
            <person name="Kuo A."/>
            <person name="Salamov A."/>
            <person name="Ahrendt S.R."/>
            <person name="Lipzen A."/>
            <person name="Sullivan W."/>
            <person name="Andreopoulos W.B."/>
            <person name="Clum A."/>
            <person name="Lindquist E."/>
            <person name="Daum C."/>
            <person name="Ramamoorthy G.K."/>
            <person name="Gryganskyi A."/>
            <person name="Culley D."/>
            <person name="Magnuson J.K."/>
            <person name="James T.Y."/>
            <person name="O'Malley M.A."/>
            <person name="Stajich J.E."/>
            <person name="Spatafora J.W."/>
            <person name="Visel A."/>
            <person name="Grigoriev I.V."/>
        </authorList>
    </citation>
    <scope>NUCLEOTIDE SEQUENCE [LARGE SCALE GENOMIC DNA]</scope>
    <source>
        <strain evidence="8">finn</strain>
    </source>
</reference>
<dbReference type="GO" id="GO:0015031">
    <property type="term" value="P:protein transport"/>
    <property type="evidence" value="ECO:0007669"/>
    <property type="project" value="UniProtKB-KW"/>
</dbReference>
<evidence type="ECO:0000256" key="1">
    <source>
        <dbReference type="ARBA" id="ARBA00007778"/>
    </source>
</evidence>
<keyword evidence="6" id="KW-0472">Membrane</keyword>
<name>A0A1Y1V3M4_9FUNG</name>
<keyword evidence="8" id="KW-1185">Reference proteome</keyword>
<dbReference type="STRING" id="1754191.A0A1Y1V3M4"/>
<evidence type="ECO:0000313" key="7">
    <source>
        <dbReference type="EMBL" id="ORX46460.1"/>
    </source>
</evidence>
<comment type="similarity">
    <text evidence="1 6">Belongs to the ATG12 family.</text>
</comment>
<keyword evidence="6" id="KW-0813">Transport</keyword>
<evidence type="ECO:0000313" key="8">
    <source>
        <dbReference type="Proteomes" id="UP000193719"/>
    </source>
</evidence>
<evidence type="ECO:0000256" key="3">
    <source>
        <dbReference type="ARBA" id="ARBA00022499"/>
    </source>
</evidence>
<comment type="subunit">
    <text evidence="6">Forms a conjugate with ATG5.</text>
</comment>
<dbReference type="GO" id="GO:0000421">
    <property type="term" value="C:autophagosome membrane"/>
    <property type="evidence" value="ECO:0007669"/>
    <property type="project" value="TreeGrafter"/>
</dbReference>
<dbReference type="Gene3D" id="3.10.20.90">
    <property type="entry name" value="Phosphatidylinositol 3-kinase Catalytic Subunit, Chain A, domain 1"/>
    <property type="match status" value="1"/>
</dbReference>
<dbReference type="GO" id="GO:0019776">
    <property type="term" value="F:Atg8-family ligase activity"/>
    <property type="evidence" value="ECO:0007669"/>
    <property type="project" value="TreeGrafter"/>
</dbReference>
<dbReference type="PANTHER" id="PTHR13385">
    <property type="entry name" value="AUTOPHAGY PROTEIN 12"/>
    <property type="match status" value="1"/>
</dbReference>
<evidence type="ECO:0000256" key="5">
    <source>
        <dbReference type="ARBA" id="ARBA00023006"/>
    </source>
</evidence>
<dbReference type="InterPro" id="IPR007242">
    <property type="entry name" value="Atg12"/>
</dbReference>
<dbReference type="Proteomes" id="UP000193719">
    <property type="component" value="Unassembled WGS sequence"/>
</dbReference>
<dbReference type="InterPro" id="IPR029071">
    <property type="entry name" value="Ubiquitin-like_domsf"/>
</dbReference>
<organism evidence="7 8">
    <name type="scientific">Piromyces finnis</name>
    <dbReference type="NCBI Taxonomy" id="1754191"/>
    <lineage>
        <taxon>Eukaryota</taxon>
        <taxon>Fungi</taxon>
        <taxon>Fungi incertae sedis</taxon>
        <taxon>Chytridiomycota</taxon>
        <taxon>Chytridiomycota incertae sedis</taxon>
        <taxon>Neocallimastigomycetes</taxon>
        <taxon>Neocallimastigales</taxon>
        <taxon>Neocallimastigaceae</taxon>
        <taxon>Piromyces</taxon>
    </lineage>
</organism>
<comment type="function">
    <text evidence="6">Ubiquitin-like protein involved in cytoplasm to vacuole transport (Cvt), autophagy vesicles formation, mitophagy, and nucleophagy.</text>
</comment>
<keyword evidence="3 6" id="KW-1017">Isopeptide bond</keyword>
<dbReference type="EMBL" id="MCFH01000035">
    <property type="protein sequence ID" value="ORX46460.1"/>
    <property type="molecule type" value="Genomic_DNA"/>
</dbReference>
<keyword evidence="6" id="KW-0653">Protein transport</keyword>
<comment type="subcellular location">
    <subcellularLocation>
        <location evidence="6">Preautophagosomal structure membrane</location>
        <topology evidence="6">Peripheral membrane protein</topology>
    </subcellularLocation>
</comment>
<dbReference type="PANTHER" id="PTHR13385:SF0">
    <property type="entry name" value="UBIQUITIN-LIKE PROTEIN ATG12"/>
    <property type="match status" value="1"/>
</dbReference>
<dbReference type="CDD" id="cd01612">
    <property type="entry name" value="Ubl_ATG12"/>
    <property type="match status" value="1"/>
</dbReference>
<accession>A0A1Y1V3M4</accession>
<dbReference type="OrthoDB" id="10003551at2759"/>
<dbReference type="GO" id="GO:0034274">
    <property type="term" value="C:Atg12-Atg5-Atg16 complex"/>
    <property type="evidence" value="ECO:0007669"/>
    <property type="project" value="TreeGrafter"/>
</dbReference>
<protein>
    <recommendedName>
        <fullName evidence="2 6">Ubiquitin-like protein ATG12</fullName>
    </recommendedName>
</protein>
<evidence type="ECO:0000256" key="4">
    <source>
        <dbReference type="ARBA" id="ARBA00022786"/>
    </source>
</evidence>
<dbReference type="GO" id="GO:0034045">
    <property type="term" value="C:phagophore assembly site membrane"/>
    <property type="evidence" value="ECO:0007669"/>
    <property type="project" value="UniProtKB-SubCell"/>
</dbReference>
<comment type="caution">
    <text evidence="7">The sequence shown here is derived from an EMBL/GenBank/DDBJ whole genome shotgun (WGS) entry which is preliminary data.</text>
</comment>